<dbReference type="VEuPathDB" id="VectorBase:HLOH_060174"/>
<evidence type="ECO:0000313" key="1">
    <source>
        <dbReference type="EMBL" id="KAH9374172.1"/>
    </source>
</evidence>
<proteinExistence type="predicted"/>
<organism evidence="1 2">
    <name type="scientific">Haemaphysalis longicornis</name>
    <name type="common">Bush tick</name>
    <dbReference type="NCBI Taxonomy" id="44386"/>
    <lineage>
        <taxon>Eukaryota</taxon>
        <taxon>Metazoa</taxon>
        <taxon>Ecdysozoa</taxon>
        <taxon>Arthropoda</taxon>
        <taxon>Chelicerata</taxon>
        <taxon>Arachnida</taxon>
        <taxon>Acari</taxon>
        <taxon>Parasitiformes</taxon>
        <taxon>Ixodida</taxon>
        <taxon>Ixodoidea</taxon>
        <taxon>Ixodidae</taxon>
        <taxon>Haemaphysalinae</taxon>
        <taxon>Haemaphysalis</taxon>
    </lineage>
</organism>
<gene>
    <name evidence="1" type="ORF">HPB48_002355</name>
</gene>
<evidence type="ECO:0000313" key="2">
    <source>
        <dbReference type="Proteomes" id="UP000821853"/>
    </source>
</evidence>
<reference evidence="1 2" key="1">
    <citation type="journal article" date="2020" name="Cell">
        <title>Large-Scale Comparative Analyses of Tick Genomes Elucidate Their Genetic Diversity and Vector Capacities.</title>
        <authorList>
            <consortium name="Tick Genome and Microbiome Consortium (TIGMIC)"/>
            <person name="Jia N."/>
            <person name="Wang J."/>
            <person name="Shi W."/>
            <person name="Du L."/>
            <person name="Sun Y."/>
            <person name="Zhan W."/>
            <person name="Jiang J.F."/>
            <person name="Wang Q."/>
            <person name="Zhang B."/>
            <person name="Ji P."/>
            <person name="Bell-Sakyi L."/>
            <person name="Cui X.M."/>
            <person name="Yuan T.T."/>
            <person name="Jiang B.G."/>
            <person name="Yang W.F."/>
            <person name="Lam T.T."/>
            <person name="Chang Q.C."/>
            <person name="Ding S.J."/>
            <person name="Wang X.J."/>
            <person name="Zhu J.G."/>
            <person name="Ruan X.D."/>
            <person name="Zhao L."/>
            <person name="Wei J.T."/>
            <person name="Ye R.Z."/>
            <person name="Que T.C."/>
            <person name="Du C.H."/>
            <person name="Zhou Y.H."/>
            <person name="Cheng J.X."/>
            <person name="Dai P.F."/>
            <person name="Guo W.B."/>
            <person name="Han X.H."/>
            <person name="Huang E.J."/>
            <person name="Li L.F."/>
            <person name="Wei W."/>
            <person name="Gao Y.C."/>
            <person name="Liu J.Z."/>
            <person name="Shao H.Z."/>
            <person name="Wang X."/>
            <person name="Wang C.C."/>
            <person name="Yang T.C."/>
            <person name="Huo Q.B."/>
            <person name="Li W."/>
            <person name="Chen H.Y."/>
            <person name="Chen S.E."/>
            <person name="Zhou L.G."/>
            <person name="Ni X.B."/>
            <person name="Tian J.H."/>
            <person name="Sheng Y."/>
            <person name="Liu T."/>
            <person name="Pan Y.S."/>
            <person name="Xia L.Y."/>
            <person name="Li J."/>
            <person name="Zhao F."/>
            <person name="Cao W.C."/>
        </authorList>
    </citation>
    <scope>NUCLEOTIDE SEQUENCE [LARGE SCALE GENOMIC DNA]</scope>
    <source>
        <strain evidence="1">HaeL-2018</strain>
    </source>
</reference>
<dbReference type="OrthoDB" id="6492337at2759"/>
<accession>A0A9J6GII0</accession>
<dbReference type="Proteomes" id="UP000821853">
    <property type="component" value="Chromosome 4"/>
</dbReference>
<protein>
    <submittedName>
        <fullName evidence="1">Uncharacterized protein</fullName>
    </submittedName>
</protein>
<comment type="caution">
    <text evidence="1">The sequence shown here is derived from an EMBL/GenBank/DDBJ whole genome shotgun (WGS) entry which is preliminary data.</text>
</comment>
<keyword evidence="2" id="KW-1185">Reference proteome</keyword>
<dbReference type="AlphaFoldDB" id="A0A9J6GII0"/>
<dbReference type="EMBL" id="JABSTR010000006">
    <property type="protein sequence ID" value="KAH9374172.1"/>
    <property type="molecule type" value="Genomic_DNA"/>
</dbReference>
<sequence length="72" mass="8488">MRPLYTLKLFPRILQVHLLGYDVEKLRPLVPGDLIPEANGGTHESFDYDDTERKLQGRANYFREISEYGYRD</sequence>
<name>A0A9J6GII0_HAELO</name>